<evidence type="ECO:0000256" key="1">
    <source>
        <dbReference type="ARBA" id="ARBA00004888"/>
    </source>
</evidence>
<comment type="caution">
    <text evidence="14">The sequence shown here is derived from an EMBL/GenBank/DDBJ whole genome shotgun (WGS) entry which is preliminary data.</text>
</comment>
<comment type="catalytic activity">
    <reaction evidence="9">
        <text>a D-hexose + ATP = a D-hexose 6-phosphate + ADP + H(+)</text>
        <dbReference type="Rhea" id="RHEA:22740"/>
        <dbReference type="ChEBI" id="CHEBI:4194"/>
        <dbReference type="ChEBI" id="CHEBI:15378"/>
        <dbReference type="ChEBI" id="CHEBI:30616"/>
        <dbReference type="ChEBI" id="CHEBI:229467"/>
        <dbReference type="ChEBI" id="CHEBI:456216"/>
        <dbReference type="EC" id="2.7.1.1"/>
    </reaction>
    <physiologicalReaction direction="left-to-right" evidence="9">
        <dbReference type="Rhea" id="RHEA:22741"/>
    </physiologicalReaction>
</comment>
<evidence type="ECO:0000256" key="5">
    <source>
        <dbReference type="ARBA" id="ARBA00022741"/>
    </source>
</evidence>
<dbReference type="AlphaFoldDB" id="A0AAW1QB58"/>
<dbReference type="InterPro" id="IPR022672">
    <property type="entry name" value="Hexokinase_N"/>
</dbReference>
<dbReference type="InterPro" id="IPR022673">
    <property type="entry name" value="Hexokinase_C"/>
</dbReference>
<dbReference type="GO" id="GO:0006096">
    <property type="term" value="P:glycolytic process"/>
    <property type="evidence" value="ECO:0007669"/>
    <property type="project" value="UniProtKB-KW"/>
</dbReference>
<dbReference type="GO" id="GO:0005536">
    <property type="term" value="F:D-glucose binding"/>
    <property type="evidence" value="ECO:0007669"/>
    <property type="project" value="InterPro"/>
</dbReference>
<dbReference type="GO" id="GO:0008865">
    <property type="term" value="F:fructokinase activity"/>
    <property type="evidence" value="ECO:0007669"/>
    <property type="project" value="TreeGrafter"/>
</dbReference>
<comment type="similarity">
    <text evidence="3 11">Belongs to the hexokinase family.</text>
</comment>
<dbReference type="SUPFAM" id="SSF53067">
    <property type="entry name" value="Actin-like ATPase domain"/>
    <property type="match status" value="2"/>
</dbReference>
<feature type="domain" description="Hexokinase C-terminal" evidence="13">
    <location>
        <begin position="212"/>
        <end position="454"/>
    </location>
</feature>
<proteinExistence type="inferred from homology"/>
<keyword evidence="6 11" id="KW-0418">Kinase</keyword>
<evidence type="ECO:0000256" key="4">
    <source>
        <dbReference type="ARBA" id="ARBA00022679"/>
    </source>
</evidence>
<name>A0AAW1QB58_9CHLO</name>
<keyword evidence="5 11" id="KW-0547">Nucleotide-binding</keyword>
<dbReference type="GO" id="GO:0001678">
    <property type="term" value="P:intracellular glucose homeostasis"/>
    <property type="evidence" value="ECO:0007669"/>
    <property type="project" value="InterPro"/>
</dbReference>
<dbReference type="EC" id="2.7.1.-" evidence="11"/>
<comment type="pathway">
    <text evidence="2">Carbohydrate metabolism; hexose metabolism.</text>
</comment>
<dbReference type="Pfam" id="PF00349">
    <property type="entry name" value="Hexokinase_1"/>
    <property type="match status" value="1"/>
</dbReference>
<sequence length="487" mass="53871">MSGNTEEMLEDYRRRMNLPAAELRKVRDVFLEELHTGLERSGNSSLLMLPTMVDILPDGHEHGEFFSINFGGSTLRLAYVVLGKGHKEVDRIEESEQKIPEELRKRHATELFDFLATELIDFADRIDIPISGRLTIGFCFSFPVQQISINSGRLMTWVKGFECEGAVGQDPTRLLDDAFRRQGVLVSIPAMTNDTVATLAAVRYRDGQDAFIAAVMGTGTNASYVEQIKNLPKYLPQYMPRTSDMCVNTEWPGFFSHSLPILNEDQELDAESDHPGQHCFEKLTAGLYLGEIARRILLRFAKVGCLFGGDVPETLLRQGAVDSSQVGRIHSDDTPDLLKTGAFLEQIVGINPEKNTHTLRTQVKAICDLVANRSAQLMAATVVGLLTHLGRVDTSQPLQKNVLAIDGGILINWPNYRVQMTAAIKEICGQEVYDNLHMKIPAGGAAFGAACIAAAANNYMRSAGHGYRPPARSVSSYFPPRRPSQTF</sequence>
<feature type="domain" description="Hexokinase N-terminal" evidence="12">
    <location>
        <begin position="9"/>
        <end position="204"/>
    </location>
</feature>
<evidence type="ECO:0000256" key="9">
    <source>
        <dbReference type="ARBA" id="ARBA00044613"/>
    </source>
</evidence>
<keyword evidence="8 11" id="KW-0324">Glycolysis</keyword>
<evidence type="ECO:0000256" key="11">
    <source>
        <dbReference type="RuleBase" id="RU362007"/>
    </source>
</evidence>
<evidence type="ECO:0000259" key="13">
    <source>
        <dbReference type="Pfam" id="PF03727"/>
    </source>
</evidence>
<evidence type="ECO:0000256" key="10">
    <source>
        <dbReference type="ARBA" id="ARBA00047905"/>
    </source>
</evidence>
<dbReference type="Gene3D" id="3.40.367.20">
    <property type="match status" value="1"/>
</dbReference>
<evidence type="ECO:0000256" key="7">
    <source>
        <dbReference type="ARBA" id="ARBA00022840"/>
    </source>
</evidence>
<gene>
    <name evidence="14" type="ORF">WJX74_003365</name>
</gene>
<comment type="pathway">
    <text evidence="1">Carbohydrate degradation; glycolysis; D-glyceraldehyde 3-phosphate and glycerone phosphate from D-glucose: step 1/4.</text>
</comment>
<dbReference type="GO" id="GO:0005739">
    <property type="term" value="C:mitochondrion"/>
    <property type="evidence" value="ECO:0007669"/>
    <property type="project" value="TreeGrafter"/>
</dbReference>
<dbReference type="GO" id="GO:0005524">
    <property type="term" value="F:ATP binding"/>
    <property type="evidence" value="ECO:0007669"/>
    <property type="project" value="UniProtKB-UniRule"/>
</dbReference>
<keyword evidence="4 11" id="KW-0808">Transferase</keyword>
<comment type="catalytic activity">
    <reaction evidence="10">
        <text>D-fructose + ATP = D-fructose 6-phosphate + ADP + H(+)</text>
        <dbReference type="Rhea" id="RHEA:16125"/>
        <dbReference type="ChEBI" id="CHEBI:15378"/>
        <dbReference type="ChEBI" id="CHEBI:30616"/>
        <dbReference type="ChEBI" id="CHEBI:37721"/>
        <dbReference type="ChEBI" id="CHEBI:61527"/>
        <dbReference type="ChEBI" id="CHEBI:456216"/>
        <dbReference type="EC" id="2.7.1.1"/>
    </reaction>
    <physiologicalReaction direction="left-to-right" evidence="10">
        <dbReference type="Rhea" id="RHEA:16126"/>
    </physiologicalReaction>
</comment>
<evidence type="ECO:0000256" key="3">
    <source>
        <dbReference type="ARBA" id="ARBA00009225"/>
    </source>
</evidence>
<dbReference type="GO" id="GO:0004340">
    <property type="term" value="F:glucokinase activity"/>
    <property type="evidence" value="ECO:0007669"/>
    <property type="project" value="TreeGrafter"/>
</dbReference>
<evidence type="ECO:0000256" key="2">
    <source>
        <dbReference type="ARBA" id="ARBA00005028"/>
    </source>
</evidence>
<evidence type="ECO:0000256" key="6">
    <source>
        <dbReference type="ARBA" id="ARBA00022777"/>
    </source>
</evidence>
<dbReference type="InterPro" id="IPR001312">
    <property type="entry name" value="Hexokinase"/>
</dbReference>
<accession>A0AAW1QB58</accession>
<dbReference type="InterPro" id="IPR043129">
    <property type="entry name" value="ATPase_NBD"/>
</dbReference>
<dbReference type="GO" id="GO:0005829">
    <property type="term" value="C:cytosol"/>
    <property type="evidence" value="ECO:0007669"/>
    <property type="project" value="TreeGrafter"/>
</dbReference>
<evidence type="ECO:0000313" key="15">
    <source>
        <dbReference type="Proteomes" id="UP001438707"/>
    </source>
</evidence>
<keyword evidence="7 11" id="KW-0067">ATP-binding</keyword>
<dbReference type="Proteomes" id="UP001438707">
    <property type="component" value="Unassembled WGS sequence"/>
</dbReference>
<dbReference type="PANTHER" id="PTHR19443">
    <property type="entry name" value="HEXOKINASE"/>
    <property type="match status" value="1"/>
</dbReference>
<dbReference type="PROSITE" id="PS51748">
    <property type="entry name" value="HEXOKINASE_2"/>
    <property type="match status" value="1"/>
</dbReference>
<dbReference type="EMBL" id="JALJOS010000061">
    <property type="protein sequence ID" value="KAK9818503.1"/>
    <property type="molecule type" value="Genomic_DNA"/>
</dbReference>
<evidence type="ECO:0000256" key="8">
    <source>
        <dbReference type="ARBA" id="ARBA00023152"/>
    </source>
</evidence>
<dbReference type="PRINTS" id="PR00475">
    <property type="entry name" value="HEXOKINASE"/>
</dbReference>
<dbReference type="GO" id="GO:0006006">
    <property type="term" value="P:glucose metabolic process"/>
    <property type="evidence" value="ECO:0007669"/>
    <property type="project" value="TreeGrafter"/>
</dbReference>
<dbReference type="Pfam" id="PF03727">
    <property type="entry name" value="Hexokinase_2"/>
    <property type="match status" value="1"/>
</dbReference>
<dbReference type="PANTHER" id="PTHR19443:SF16">
    <property type="entry name" value="HEXOKINASE TYPE 1-RELATED"/>
    <property type="match status" value="1"/>
</dbReference>
<dbReference type="Gene3D" id="3.30.420.40">
    <property type="match status" value="1"/>
</dbReference>
<keyword evidence="15" id="KW-1185">Reference proteome</keyword>
<organism evidence="14 15">
    <name type="scientific">Apatococcus lobatus</name>
    <dbReference type="NCBI Taxonomy" id="904363"/>
    <lineage>
        <taxon>Eukaryota</taxon>
        <taxon>Viridiplantae</taxon>
        <taxon>Chlorophyta</taxon>
        <taxon>core chlorophytes</taxon>
        <taxon>Trebouxiophyceae</taxon>
        <taxon>Chlorellales</taxon>
        <taxon>Chlorellaceae</taxon>
        <taxon>Apatococcus</taxon>
    </lineage>
</organism>
<protein>
    <recommendedName>
        <fullName evidence="11">Phosphotransferase</fullName>
        <ecNumber evidence="11">2.7.1.-</ecNumber>
    </recommendedName>
</protein>
<evidence type="ECO:0000313" key="14">
    <source>
        <dbReference type="EMBL" id="KAK9818503.1"/>
    </source>
</evidence>
<evidence type="ECO:0000259" key="12">
    <source>
        <dbReference type="Pfam" id="PF00349"/>
    </source>
</evidence>
<reference evidence="14 15" key="1">
    <citation type="journal article" date="2024" name="Nat. Commun.">
        <title>Phylogenomics reveals the evolutionary origins of lichenization in chlorophyte algae.</title>
        <authorList>
            <person name="Puginier C."/>
            <person name="Libourel C."/>
            <person name="Otte J."/>
            <person name="Skaloud P."/>
            <person name="Haon M."/>
            <person name="Grisel S."/>
            <person name="Petersen M."/>
            <person name="Berrin J.G."/>
            <person name="Delaux P.M."/>
            <person name="Dal Grande F."/>
            <person name="Keller J."/>
        </authorList>
    </citation>
    <scope>NUCLEOTIDE SEQUENCE [LARGE SCALE GENOMIC DNA]</scope>
    <source>
        <strain evidence="14 15">SAG 2145</strain>
    </source>
</reference>